<accession>A0ABP9LTK7</accession>
<dbReference type="Gene3D" id="3.10.450.50">
    <property type="match status" value="1"/>
</dbReference>
<protein>
    <recommendedName>
        <fullName evidence="1">DUF4440 domain-containing protein</fullName>
    </recommendedName>
</protein>
<keyword evidence="3" id="KW-1185">Reference proteome</keyword>
<dbReference type="Pfam" id="PF14534">
    <property type="entry name" value="DUF4440"/>
    <property type="match status" value="1"/>
</dbReference>
<sequence length="128" mass="14130">MGSDEQQIRDLVRTWMQATREGDVAMVLGLMTDDVVFLVAGQAPFGKAEFAQAMRQQASAAMSFDGESDVEEVQVHGDWAFMRAHLTVRVNRPGAAPITRTGRTLTVLRREDGRWRIARDANLLVAAG</sequence>
<name>A0ABP9LTK7_9GAMM</name>
<dbReference type="EMBL" id="BAABKY010000006">
    <property type="protein sequence ID" value="GAA5082775.1"/>
    <property type="molecule type" value="Genomic_DNA"/>
</dbReference>
<dbReference type="SUPFAM" id="SSF54427">
    <property type="entry name" value="NTF2-like"/>
    <property type="match status" value="1"/>
</dbReference>
<dbReference type="InterPro" id="IPR027843">
    <property type="entry name" value="DUF4440"/>
</dbReference>
<proteinExistence type="predicted"/>
<organism evidence="2 3">
    <name type="scientific">Lysobacter panacisoli</name>
    <dbReference type="NCBI Taxonomy" id="1255263"/>
    <lineage>
        <taxon>Bacteria</taxon>
        <taxon>Pseudomonadati</taxon>
        <taxon>Pseudomonadota</taxon>
        <taxon>Gammaproteobacteria</taxon>
        <taxon>Lysobacterales</taxon>
        <taxon>Lysobacteraceae</taxon>
        <taxon>Lysobacter</taxon>
    </lineage>
</organism>
<reference evidence="3" key="1">
    <citation type="journal article" date="2019" name="Int. J. Syst. Evol. Microbiol.">
        <title>The Global Catalogue of Microorganisms (GCM) 10K type strain sequencing project: providing services to taxonomists for standard genome sequencing and annotation.</title>
        <authorList>
            <consortium name="The Broad Institute Genomics Platform"/>
            <consortium name="The Broad Institute Genome Sequencing Center for Infectious Disease"/>
            <person name="Wu L."/>
            <person name="Ma J."/>
        </authorList>
    </citation>
    <scope>NUCLEOTIDE SEQUENCE [LARGE SCALE GENOMIC DNA]</scope>
    <source>
        <strain evidence="3">JCM 19212</strain>
    </source>
</reference>
<dbReference type="Proteomes" id="UP001501083">
    <property type="component" value="Unassembled WGS sequence"/>
</dbReference>
<gene>
    <name evidence="2" type="ORF">GCM10025759_34940</name>
</gene>
<evidence type="ECO:0000313" key="3">
    <source>
        <dbReference type="Proteomes" id="UP001501083"/>
    </source>
</evidence>
<evidence type="ECO:0000259" key="1">
    <source>
        <dbReference type="Pfam" id="PF14534"/>
    </source>
</evidence>
<dbReference type="RefSeq" id="WP_158983898.1">
    <property type="nucleotide sequence ID" value="NZ_BAABKY010000006.1"/>
</dbReference>
<comment type="caution">
    <text evidence="2">The sequence shown here is derived from an EMBL/GenBank/DDBJ whole genome shotgun (WGS) entry which is preliminary data.</text>
</comment>
<dbReference type="InterPro" id="IPR011944">
    <property type="entry name" value="Steroid_delta5-4_isomerase"/>
</dbReference>
<evidence type="ECO:0000313" key="2">
    <source>
        <dbReference type="EMBL" id="GAA5082775.1"/>
    </source>
</evidence>
<dbReference type="NCBIfam" id="TIGR02246">
    <property type="entry name" value="SgcJ/EcaC family oxidoreductase"/>
    <property type="match status" value="1"/>
</dbReference>
<feature type="domain" description="DUF4440" evidence="1">
    <location>
        <begin position="8"/>
        <end position="117"/>
    </location>
</feature>
<dbReference type="InterPro" id="IPR032710">
    <property type="entry name" value="NTF2-like_dom_sf"/>
</dbReference>